<accession>A0AA39LZR2</accession>
<reference evidence="1" key="1">
    <citation type="submission" date="2023-06" db="EMBL/GenBank/DDBJ databases">
        <title>Genomic analysis of the entomopathogenic nematode Steinernema hermaphroditum.</title>
        <authorList>
            <person name="Schwarz E.M."/>
            <person name="Heppert J.K."/>
            <person name="Baniya A."/>
            <person name="Schwartz H.T."/>
            <person name="Tan C.-H."/>
            <person name="Antoshechkin I."/>
            <person name="Sternberg P.W."/>
            <person name="Goodrich-Blair H."/>
            <person name="Dillman A.R."/>
        </authorList>
    </citation>
    <scope>NUCLEOTIDE SEQUENCE</scope>
    <source>
        <strain evidence="1">PS9179</strain>
        <tissue evidence="1">Whole animal</tissue>
    </source>
</reference>
<protein>
    <submittedName>
        <fullName evidence="1">Uncharacterized protein</fullName>
    </submittedName>
</protein>
<keyword evidence="2" id="KW-1185">Reference proteome</keyword>
<evidence type="ECO:0000313" key="1">
    <source>
        <dbReference type="EMBL" id="KAK0415325.1"/>
    </source>
</evidence>
<proteinExistence type="predicted"/>
<comment type="caution">
    <text evidence="1">The sequence shown here is derived from an EMBL/GenBank/DDBJ whole genome shotgun (WGS) entry which is preliminary data.</text>
</comment>
<gene>
    <name evidence="1" type="ORF">QR680_011889</name>
</gene>
<dbReference type="Proteomes" id="UP001175271">
    <property type="component" value="Unassembled WGS sequence"/>
</dbReference>
<dbReference type="EMBL" id="JAUCMV010000002">
    <property type="protein sequence ID" value="KAK0415325.1"/>
    <property type="molecule type" value="Genomic_DNA"/>
</dbReference>
<name>A0AA39LZR2_9BILA</name>
<dbReference type="AlphaFoldDB" id="A0AA39LZR2"/>
<organism evidence="1 2">
    <name type="scientific">Steinernema hermaphroditum</name>
    <dbReference type="NCBI Taxonomy" id="289476"/>
    <lineage>
        <taxon>Eukaryota</taxon>
        <taxon>Metazoa</taxon>
        <taxon>Ecdysozoa</taxon>
        <taxon>Nematoda</taxon>
        <taxon>Chromadorea</taxon>
        <taxon>Rhabditida</taxon>
        <taxon>Tylenchina</taxon>
        <taxon>Panagrolaimomorpha</taxon>
        <taxon>Strongyloidoidea</taxon>
        <taxon>Steinernematidae</taxon>
        <taxon>Steinernema</taxon>
    </lineage>
</organism>
<evidence type="ECO:0000313" key="2">
    <source>
        <dbReference type="Proteomes" id="UP001175271"/>
    </source>
</evidence>
<sequence length="114" mass="12961">MAKYVRVALGISPVWKLSEEDEGCFYTMARILNFIAPPKANNEPTNEQVAYKELLIGQLSENKDVNETELVLYESVCKLLNLVNPHSFETQPWTRIAILPANERLTIFEAHVPS</sequence>